<dbReference type="InterPro" id="IPR018456">
    <property type="entry name" value="PTR2_symporter_CS"/>
</dbReference>
<dbReference type="Gene3D" id="1.20.1250.20">
    <property type="entry name" value="MFS general substrate transporter like domains"/>
    <property type="match status" value="1"/>
</dbReference>
<dbReference type="Pfam" id="PF00854">
    <property type="entry name" value="PTR2"/>
    <property type="match status" value="1"/>
</dbReference>
<accession>A0A9W6U2A1</accession>
<evidence type="ECO:0000256" key="2">
    <source>
        <dbReference type="ARBA" id="ARBA00005982"/>
    </source>
</evidence>
<dbReference type="Proteomes" id="UP001165121">
    <property type="component" value="Unassembled WGS sequence"/>
</dbReference>
<dbReference type="GO" id="GO:0022857">
    <property type="term" value="F:transmembrane transporter activity"/>
    <property type="evidence" value="ECO:0007669"/>
    <property type="project" value="InterPro"/>
</dbReference>
<dbReference type="InterPro" id="IPR000109">
    <property type="entry name" value="POT_fam"/>
</dbReference>
<reference evidence="10" key="1">
    <citation type="submission" date="2023-04" db="EMBL/GenBank/DDBJ databases">
        <title>Phytophthora fragariaefolia NBRC 109709.</title>
        <authorList>
            <person name="Ichikawa N."/>
            <person name="Sato H."/>
            <person name="Tonouchi N."/>
        </authorList>
    </citation>
    <scope>NUCLEOTIDE SEQUENCE</scope>
    <source>
        <strain evidence="10">NBRC 109709</strain>
    </source>
</reference>
<dbReference type="Gene3D" id="3.80.10.10">
    <property type="entry name" value="Ribonuclease Inhibitor"/>
    <property type="match status" value="3"/>
</dbReference>
<feature type="transmembrane region" description="Helical" evidence="8">
    <location>
        <begin position="586"/>
        <end position="605"/>
    </location>
</feature>
<feature type="region of interest" description="Disordered" evidence="7">
    <location>
        <begin position="1"/>
        <end position="27"/>
    </location>
</feature>
<evidence type="ECO:0000256" key="7">
    <source>
        <dbReference type="SAM" id="MobiDB-lite"/>
    </source>
</evidence>
<feature type="transmembrane region" description="Helical" evidence="8">
    <location>
        <begin position="235"/>
        <end position="257"/>
    </location>
</feature>
<evidence type="ECO:0000313" key="11">
    <source>
        <dbReference type="Proteomes" id="UP001165121"/>
    </source>
</evidence>
<organism evidence="10 11">
    <name type="scientific">Phytophthora fragariaefolia</name>
    <dbReference type="NCBI Taxonomy" id="1490495"/>
    <lineage>
        <taxon>Eukaryota</taxon>
        <taxon>Sar</taxon>
        <taxon>Stramenopiles</taxon>
        <taxon>Oomycota</taxon>
        <taxon>Peronosporomycetes</taxon>
        <taxon>Peronosporales</taxon>
        <taxon>Peronosporaceae</taxon>
        <taxon>Phytophthora</taxon>
    </lineage>
</organism>
<dbReference type="PROSITE" id="PS50096">
    <property type="entry name" value="IQ"/>
    <property type="match status" value="5"/>
</dbReference>
<keyword evidence="11" id="KW-1185">Reference proteome</keyword>
<feature type="transmembrane region" description="Helical" evidence="8">
    <location>
        <begin position="123"/>
        <end position="142"/>
    </location>
</feature>
<dbReference type="SMART" id="SM00367">
    <property type="entry name" value="LRR_CC"/>
    <property type="match status" value="13"/>
</dbReference>
<dbReference type="CDD" id="cd00201">
    <property type="entry name" value="WW"/>
    <property type="match status" value="2"/>
</dbReference>
<comment type="caution">
    <text evidence="10">The sequence shown here is derived from an EMBL/GenBank/DDBJ whole genome shotgun (WGS) entry which is preliminary data.</text>
</comment>
<dbReference type="SMART" id="SM00015">
    <property type="entry name" value="IQ"/>
    <property type="match status" value="5"/>
</dbReference>
<dbReference type="PROSITE" id="PS01159">
    <property type="entry name" value="WW_DOMAIN_1"/>
    <property type="match status" value="1"/>
</dbReference>
<keyword evidence="6" id="KW-0813">Transport</keyword>
<evidence type="ECO:0000256" key="1">
    <source>
        <dbReference type="ARBA" id="ARBA00004141"/>
    </source>
</evidence>
<dbReference type="EMBL" id="BSXT01000333">
    <property type="protein sequence ID" value="GMF24544.1"/>
    <property type="molecule type" value="Genomic_DNA"/>
</dbReference>
<evidence type="ECO:0000313" key="10">
    <source>
        <dbReference type="EMBL" id="GMF24544.1"/>
    </source>
</evidence>
<dbReference type="InterPro" id="IPR000048">
    <property type="entry name" value="IQ_motif_EF-hand-BS"/>
</dbReference>
<feature type="domain" description="WW" evidence="9">
    <location>
        <begin position="1521"/>
        <end position="1555"/>
    </location>
</feature>
<evidence type="ECO:0000256" key="3">
    <source>
        <dbReference type="ARBA" id="ARBA00022692"/>
    </source>
</evidence>
<dbReference type="SUPFAM" id="SSF103473">
    <property type="entry name" value="MFS general substrate transporter"/>
    <property type="match status" value="1"/>
</dbReference>
<dbReference type="CDD" id="cd23767">
    <property type="entry name" value="IQCD"/>
    <property type="match status" value="1"/>
</dbReference>
<dbReference type="SMART" id="SM00456">
    <property type="entry name" value="WW"/>
    <property type="match status" value="4"/>
</dbReference>
<dbReference type="Gene3D" id="2.20.70.10">
    <property type="match status" value="2"/>
</dbReference>
<dbReference type="InterPro" id="IPR032675">
    <property type="entry name" value="LRR_dom_sf"/>
</dbReference>
<feature type="transmembrane region" description="Helical" evidence="8">
    <location>
        <begin position="424"/>
        <end position="444"/>
    </location>
</feature>
<feature type="transmembrane region" description="Helical" evidence="8">
    <location>
        <begin position="291"/>
        <end position="309"/>
    </location>
</feature>
<evidence type="ECO:0000256" key="8">
    <source>
        <dbReference type="SAM" id="Phobius"/>
    </source>
</evidence>
<name>A0A9W6U2A1_9STRA</name>
<keyword evidence="3 6" id="KW-0812">Transmembrane</keyword>
<evidence type="ECO:0000256" key="6">
    <source>
        <dbReference type="RuleBase" id="RU003755"/>
    </source>
</evidence>
<feature type="domain" description="WW" evidence="9">
    <location>
        <begin position="1430"/>
        <end position="1464"/>
    </location>
</feature>
<keyword evidence="5 8" id="KW-0472">Membrane</keyword>
<protein>
    <submittedName>
        <fullName evidence="10">Unnamed protein product</fullName>
    </submittedName>
</protein>
<dbReference type="SUPFAM" id="SSF52047">
    <property type="entry name" value="RNI-like"/>
    <property type="match status" value="1"/>
</dbReference>
<dbReference type="PROSITE" id="PS50020">
    <property type="entry name" value="WW_DOMAIN_2"/>
    <property type="match status" value="3"/>
</dbReference>
<dbReference type="Pfam" id="PF00397">
    <property type="entry name" value="WW"/>
    <property type="match status" value="2"/>
</dbReference>
<dbReference type="InterPro" id="IPR036259">
    <property type="entry name" value="MFS_trans_sf"/>
</dbReference>
<feature type="transmembrane region" description="Helical" evidence="8">
    <location>
        <begin position="552"/>
        <end position="574"/>
    </location>
</feature>
<dbReference type="PANTHER" id="PTHR11654">
    <property type="entry name" value="OLIGOPEPTIDE TRANSPORTER-RELATED"/>
    <property type="match status" value="1"/>
</dbReference>
<dbReference type="GO" id="GO:0006857">
    <property type="term" value="P:oligopeptide transport"/>
    <property type="evidence" value="ECO:0007669"/>
    <property type="project" value="InterPro"/>
</dbReference>
<feature type="transmembrane region" description="Helical" evidence="8">
    <location>
        <begin position="201"/>
        <end position="223"/>
    </location>
</feature>
<keyword evidence="4 8" id="KW-1133">Transmembrane helix</keyword>
<dbReference type="SUPFAM" id="SSF51045">
    <property type="entry name" value="WW domain"/>
    <property type="match status" value="1"/>
</dbReference>
<dbReference type="GO" id="GO:0016020">
    <property type="term" value="C:membrane"/>
    <property type="evidence" value="ECO:0007669"/>
    <property type="project" value="UniProtKB-SubCell"/>
</dbReference>
<dbReference type="Gene3D" id="1.20.5.190">
    <property type="match status" value="2"/>
</dbReference>
<sequence>MLDSQSSTHSKSALGSPLTSSLDEQGSTPSASSSYFIEGPWEQRNRRFQNVLLHVCGFILILEFAERVSYYGINQGLKNFMGKLGWSQVGSNSLKSTWTSICYLSPLLGGYIADEKWGRFRTLWVFGVWYTLGAFLLTISAHPTLMEQQHGNHIAANILCHIGLFAGVAVGTGAIKANVITFGADQFDPNDPNEVTQKEHFFSYFYIVINLGAIFSYGYLSVLCVEGTGAITKEYGYFACFLICGGVMVFAYVLFLFGSPRYVHFAPQDSALTKLCTIVLGNCAFSYEARMLYYGLLAFGTAFPLNLLASFLSDWLSVGQYLSYLVVLCCAFGMYAWIRYGMNTAYMDKSKASNGGKFNDETVDEIKMVIRVLPFASFMIMWECAYDQLDANFQSIAQQCDLRVGADNISDYDAMQIPGASLGIFDPLTIILLIPVLDGFVYPLWGKIFGRPPSAFGKVLTGLIVAMLTMIWSGFFEIIRRNSGEIVYLDANGTLQTIPNNGSNEPMNHTFWAYAIPMYVFTAVAECLINVTAYELFYTEVPVYLKSTCQAINLFMVAMGSNLTSTFTLLFEHYITNNLNDGHFEYMYWTLGALSLVNIIAYVTVMKWMEFGMVRFDADDELLDGAVFDSHGVDITSIQRHSSFESISLSRGILLPGISLNLGEVSLHPKDSVFMASKKVRLRKAHDGIRLSSLSPEKREPGSQGAAWGQINPVAELATVFAYKEIPDEVLVGTDLDLSCIGGCSLAALAIAGCIRVPEFSLLRLFQVCSMLESLDLSFCANVTDNVLLCLGKSCNQLRQLKLRGCRQISDTGVVALANTGGINKLVLLDLARFDLQYKFNDISLLALAENCLVLQTLILSGCDMLSDVGMDWLSSGCHALTHLDVSGCVALTDLSLRSISESMLQLRHLNIRHCTRVSNQGIRQLSTGCPELMHLDAEGLPLLSDFHSSLASSNSCGNEVYRQGFAALASNCPKLRHLDVSNCIAISDGILHYVAISCSNLTSLKLSGCYRVTTIAVRKFLFHCTKLASLSIAGCDQVTDHAFTDTHQHTGKHSPQQFSPLKAEVSRLAPNQLHELNLHGTRISDVTLRWLSRFSPHLRELDVSDCIGVTDMGLLAIAGAMMAKALRKLRLRNIADITETGVSWLAEKCPKLMLLDLTGCPKIRSFSIKALTSSWKFALYSCNDQFKGMIPRHRAEDWLFIEEYGNCWQAAIHIQCMYRARVARRIAHQKREERLILWVATRLQSVYRGRQARKYAIIVRLQFNKETEAATKIQRSYRRLLAWREAQRLRELHHQVEVLRAATTIQASWRKKRLRERLQSRHLRRLAYEDKVRRSAIQIQRHWRGKKGREQFNVCRAAKLAKDREEFECWANVHSGGRRKLHEFRALYDYYNRRVDYGDWEFPSRWPSEIEQDEMDGWGFRTHPRRRPDEVQGPWERYVDPDTGHEWFYNRETEENSYSAPAAFAVQSVGTDAAEWIKYYDETQGVHYYYSIKTQESTFTRPATYATPRLSPASTVASVTANQDGWEKHVDPQSGYPYYYNRVTMESVFTRPMGFVTVREPDTPPLGWAKHFDASSGSYYYYNAQSNESRTQRPEAFSTPRLSAADTAAAAAGDLAEFYDPVTGKAYFFNAQTTECRSADAT</sequence>
<feature type="transmembrane region" description="Helical" evidence="8">
    <location>
        <begin position="511"/>
        <end position="531"/>
    </location>
</feature>
<evidence type="ECO:0000256" key="4">
    <source>
        <dbReference type="ARBA" id="ARBA00022989"/>
    </source>
</evidence>
<comment type="subcellular location">
    <subcellularLocation>
        <location evidence="1 6">Membrane</location>
        <topology evidence="1 6">Multi-pass membrane protein</topology>
    </subcellularLocation>
</comment>
<feature type="transmembrane region" description="Helical" evidence="8">
    <location>
        <begin position="456"/>
        <end position="475"/>
    </location>
</feature>
<feature type="domain" description="WW" evidence="9">
    <location>
        <begin position="1563"/>
        <end position="1597"/>
    </location>
</feature>
<dbReference type="InterPro" id="IPR036020">
    <property type="entry name" value="WW_dom_sf"/>
</dbReference>
<proteinExistence type="inferred from homology"/>
<dbReference type="OrthoDB" id="8904098at2759"/>
<comment type="similarity">
    <text evidence="2 6">Belongs to the major facilitator superfamily. Proton-dependent oligopeptide transporter (POT/PTR) (TC 2.A.17) family.</text>
</comment>
<dbReference type="Pfam" id="PF00612">
    <property type="entry name" value="IQ"/>
    <property type="match status" value="2"/>
</dbReference>
<evidence type="ECO:0000256" key="5">
    <source>
        <dbReference type="ARBA" id="ARBA00023136"/>
    </source>
</evidence>
<feature type="transmembrane region" description="Helical" evidence="8">
    <location>
        <begin position="321"/>
        <end position="338"/>
    </location>
</feature>
<dbReference type="Pfam" id="PF25372">
    <property type="entry name" value="DUF7885"/>
    <property type="match status" value="2"/>
</dbReference>
<dbReference type="InterPro" id="IPR001202">
    <property type="entry name" value="WW_dom"/>
</dbReference>
<feature type="transmembrane region" description="Helical" evidence="8">
    <location>
        <begin position="154"/>
        <end position="181"/>
    </location>
</feature>
<dbReference type="PROSITE" id="PS01023">
    <property type="entry name" value="PTR2_2"/>
    <property type="match status" value="1"/>
</dbReference>
<gene>
    <name evidence="10" type="ORF">Pfra01_000413400</name>
</gene>
<evidence type="ECO:0000259" key="9">
    <source>
        <dbReference type="PROSITE" id="PS50020"/>
    </source>
</evidence>
<dbReference type="InterPro" id="IPR006553">
    <property type="entry name" value="Leu-rich_rpt_Cys-con_subtyp"/>
</dbReference>
<dbReference type="InterPro" id="IPR057207">
    <property type="entry name" value="FBXL15_LRR"/>
</dbReference>